<dbReference type="Gene3D" id="2.40.30.170">
    <property type="match status" value="1"/>
</dbReference>
<protein>
    <submittedName>
        <fullName evidence="5">HlyD family efflux transporter periplasmic adaptor subunit</fullName>
    </submittedName>
</protein>
<sequence length="359" mass="37710">MKRSKLMIVLAVAGVAVAAGATWKLTAQEARPPGPPPAPPVVASLPRSLAGVGVGALGRVEPASRIRRLAAPGGMNVNRLSKLLVAEGDVVTEGQLLAEFADAPLKDAEVLRAEAALAEQRASLDRTVAAGRPSEIAAQRARIQALTSAAEIARRDASRTDRLVPSGAGAEAVAERNRFAAQRAAAEQSEAQAALETLSSARREDVQLAESRVANAEATLAKAIADAALSRVYAPIAGTILRIHARTGDAVGNDGVLEMADLTRIDVVAEVYETDVPRLSVGLPAEIVVPGESRRYAATLREIGWQVRRTAQSGTDPVAAVDARTLEVRLTLSEEARVALARRSNMQVQVAIRPPERAD</sequence>
<gene>
    <name evidence="5" type="ORF">EOD42_14830</name>
</gene>
<feature type="chain" id="PRO_5019520092" evidence="4">
    <location>
        <begin position="19"/>
        <end position="359"/>
    </location>
</feature>
<comment type="subcellular location">
    <subcellularLocation>
        <location evidence="1">Cell envelope</location>
    </subcellularLocation>
</comment>
<dbReference type="PANTHER" id="PTHR32347:SF27">
    <property type="entry name" value="RND EFFLUX PUMP MEMBRANE FUSION PROTEIN BARREL-SANDWICH DOMAIN-CONTAINING PROTEIN"/>
    <property type="match status" value="1"/>
</dbReference>
<reference evidence="5 6" key="1">
    <citation type="submission" date="2019-01" db="EMBL/GenBank/DDBJ databases">
        <authorList>
            <person name="Chen W.-M."/>
        </authorList>
    </citation>
    <scope>NUCLEOTIDE SEQUENCE [LARGE SCALE GENOMIC DNA]</scope>
    <source>
        <strain evidence="5 6">CCP-6</strain>
    </source>
</reference>
<evidence type="ECO:0000313" key="6">
    <source>
        <dbReference type="Proteomes" id="UP000282957"/>
    </source>
</evidence>
<keyword evidence="2 3" id="KW-0175">Coiled coil</keyword>
<evidence type="ECO:0000256" key="2">
    <source>
        <dbReference type="ARBA" id="ARBA00023054"/>
    </source>
</evidence>
<dbReference type="InterPro" id="IPR050465">
    <property type="entry name" value="UPF0194_transport"/>
</dbReference>
<organism evidence="5 6">
    <name type="scientific">Rhodovarius crocodyli</name>
    <dbReference type="NCBI Taxonomy" id="1979269"/>
    <lineage>
        <taxon>Bacteria</taxon>
        <taxon>Pseudomonadati</taxon>
        <taxon>Pseudomonadota</taxon>
        <taxon>Alphaproteobacteria</taxon>
        <taxon>Acetobacterales</taxon>
        <taxon>Roseomonadaceae</taxon>
        <taxon>Rhodovarius</taxon>
    </lineage>
</organism>
<comment type="caution">
    <text evidence="5">The sequence shown here is derived from an EMBL/GenBank/DDBJ whole genome shotgun (WGS) entry which is preliminary data.</text>
</comment>
<keyword evidence="6" id="KW-1185">Reference proteome</keyword>
<dbReference type="AlphaFoldDB" id="A0A437MFG9"/>
<evidence type="ECO:0000256" key="3">
    <source>
        <dbReference type="SAM" id="Coils"/>
    </source>
</evidence>
<dbReference type="RefSeq" id="WP_127788310.1">
    <property type="nucleotide sequence ID" value="NZ_SACL01000004.1"/>
</dbReference>
<dbReference type="GO" id="GO:0030313">
    <property type="term" value="C:cell envelope"/>
    <property type="evidence" value="ECO:0007669"/>
    <property type="project" value="UniProtKB-SubCell"/>
</dbReference>
<dbReference type="SUPFAM" id="SSF111369">
    <property type="entry name" value="HlyD-like secretion proteins"/>
    <property type="match status" value="1"/>
</dbReference>
<feature type="signal peptide" evidence="4">
    <location>
        <begin position="1"/>
        <end position="18"/>
    </location>
</feature>
<evidence type="ECO:0000256" key="4">
    <source>
        <dbReference type="SAM" id="SignalP"/>
    </source>
</evidence>
<evidence type="ECO:0000313" key="5">
    <source>
        <dbReference type="EMBL" id="RVT96377.1"/>
    </source>
</evidence>
<dbReference type="PANTHER" id="PTHR32347">
    <property type="entry name" value="EFFLUX SYSTEM COMPONENT YKNX-RELATED"/>
    <property type="match status" value="1"/>
</dbReference>
<evidence type="ECO:0000256" key="1">
    <source>
        <dbReference type="ARBA" id="ARBA00004196"/>
    </source>
</evidence>
<feature type="coiled-coil region" evidence="3">
    <location>
        <begin position="184"/>
        <end position="226"/>
    </location>
</feature>
<accession>A0A437MFG9</accession>
<dbReference type="OrthoDB" id="264111at2"/>
<dbReference type="InterPro" id="IPR014315">
    <property type="entry name" value="ABC_heterocyst_DevB"/>
</dbReference>
<dbReference type="NCBIfam" id="TIGR02971">
    <property type="entry name" value="heterocyst_DevB"/>
    <property type="match status" value="1"/>
</dbReference>
<proteinExistence type="predicted"/>
<dbReference type="Proteomes" id="UP000282957">
    <property type="component" value="Unassembled WGS sequence"/>
</dbReference>
<keyword evidence="4" id="KW-0732">Signal</keyword>
<name>A0A437MFG9_9PROT</name>
<dbReference type="EMBL" id="SACL01000004">
    <property type="protein sequence ID" value="RVT96377.1"/>
    <property type="molecule type" value="Genomic_DNA"/>
</dbReference>